<dbReference type="EMBL" id="JBHLVF010000010">
    <property type="protein sequence ID" value="MFC0390819.1"/>
    <property type="molecule type" value="Genomic_DNA"/>
</dbReference>
<dbReference type="PANTHER" id="PTHR43808">
    <property type="entry name" value="ACETYLORNITHINE DEACETYLASE"/>
    <property type="match status" value="1"/>
</dbReference>
<dbReference type="Gene3D" id="3.30.70.360">
    <property type="match status" value="1"/>
</dbReference>
<proteinExistence type="predicted"/>
<accession>A0ABV6J4L5</accession>
<organism evidence="1 2">
    <name type="scientific">Paenibacillus mendelii</name>
    <dbReference type="NCBI Taxonomy" id="206163"/>
    <lineage>
        <taxon>Bacteria</taxon>
        <taxon>Bacillati</taxon>
        <taxon>Bacillota</taxon>
        <taxon>Bacilli</taxon>
        <taxon>Bacillales</taxon>
        <taxon>Paenibacillaceae</taxon>
        <taxon>Paenibacillus</taxon>
    </lineage>
</organism>
<dbReference type="Proteomes" id="UP001589818">
    <property type="component" value="Unassembled WGS sequence"/>
</dbReference>
<evidence type="ECO:0000313" key="2">
    <source>
        <dbReference type="Proteomes" id="UP001589818"/>
    </source>
</evidence>
<gene>
    <name evidence="1" type="ORF">ACFFJ8_05485</name>
</gene>
<dbReference type="InterPro" id="IPR050072">
    <property type="entry name" value="Peptidase_M20A"/>
</dbReference>
<dbReference type="RefSeq" id="WP_204818488.1">
    <property type="nucleotide sequence ID" value="NZ_JANHOF010000004.1"/>
</dbReference>
<dbReference type="InterPro" id="IPR002933">
    <property type="entry name" value="Peptidase_M20"/>
</dbReference>
<protein>
    <submittedName>
        <fullName evidence="1">M20/M25/M40 family metallo-hydrolase</fullName>
    </submittedName>
</protein>
<evidence type="ECO:0000313" key="1">
    <source>
        <dbReference type="EMBL" id="MFC0390819.1"/>
    </source>
</evidence>
<keyword evidence="2" id="KW-1185">Reference proteome</keyword>
<name>A0ABV6J4L5_9BACL</name>
<sequence length="434" mass="47879">MKHAEAEIREWVEKNEESMIRLVQDLVSFNTVNRVWTGTEKDAQLFLSQVLRDMGLEVDVFTPEEVPGFKEHPGYFPGKDYSDRPNVVAEWKGTGGGQSLIFSSHMDTTTAASGWDRDPWAAHIEDGKLYGLGTFDMKGGLVASISAVRCLKELGFQLQGDVLVESVVDEEFGGANGTLASRIRGYNPDAAIIPEPTNMSVCPGNHGGAQWRVTFTGNTGMSFSGETIINPANIAAKFIVYLEEFEAERQKKGGPAPYFIHDHVLPVIVTRLEAGDMNAPLCDTGPAECHVDLWVECHAGVTEEELEKELVNGFQRKYADEYMKWNKPTFRKLIRFLPGTQVDSKFPLIGLLSEIAGEATDGKYGSITGAPFACDSFMFNQYTNTPAIIMGPVGANAHAPDEYIDIPAFLKLVEIYARTIVQWCGYLDRDGLTT</sequence>
<comment type="caution">
    <text evidence="1">The sequence shown here is derived from an EMBL/GenBank/DDBJ whole genome shotgun (WGS) entry which is preliminary data.</text>
</comment>
<dbReference type="Pfam" id="PF01546">
    <property type="entry name" value="Peptidase_M20"/>
    <property type="match status" value="1"/>
</dbReference>
<dbReference type="Gene3D" id="3.40.630.10">
    <property type="entry name" value="Zn peptidases"/>
    <property type="match status" value="1"/>
</dbReference>
<reference evidence="1 2" key="1">
    <citation type="submission" date="2024-09" db="EMBL/GenBank/DDBJ databases">
        <authorList>
            <person name="Sun Q."/>
            <person name="Mori K."/>
        </authorList>
    </citation>
    <scope>NUCLEOTIDE SEQUENCE [LARGE SCALE GENOMIC DNA]</scope>
    <source>
        <strain evidence="1 2">CCM 4839</strain>
    </source>
</reference>
<dbReference type="SUPFAM" id="SSF53187">
    <property type="entry name" value="Zn-dependent exopeptidases"/>
    <property type="match status" value="1"/>
</dbReference>
<dbReference type="PANTHER" id="PTHR43808:SF25">
    <property type="entry name" value="PEPTIDASE M20 DIMERISATION DOMAIN-CONTAINING PROTEIN"/>
    <property type="match status" value="1"/>
</dbReference>